<reference evidence="7" key="1">
    <citation type="journal article" date="2015" name="Nat. Genet.">
        <title>The pineapple genome and the evolution of CAM photosynthesis.</title>
        <authorList>
            <person name="Ming R."/>
            <person name="VanBuren R."/>
            <person name="Wai C.M."/>
            <person name="Tang H."/>
            <person name="Schatz M.C."/>
            <person name="Bowers J.E."/>
            <person name="Lyons E."/>
            <person name="Wang M.L."/>
            <person name="Chen J."/>
            <person name="Biggers E."/>
            <person name="Zhang J."/>
            <person name="Huang L."/>
            <person name="Zhang L."/>
            <person name="Miao W."/>
            <person name="Zhang J."/>
            <person name="Ye Z."/>
            <person name="Miao C."/>
            <person name="Lin Z."/>
            <person name="Wang H."/>
            <person name="Zhou H."/>
            <person name="Yim W.C."/>
            <person name="Priest H.D."/>
            <person name="Zheng C."/>
            <person name="Woodhouse M."/>
            <person name="Edger P.P."/>
            <person name="Guyot R."/>
            <person name="Guo H.B."/>
            <person name="Guo H."/>
            <person name="Zheng G."/>
            <person name="Singh R."/>
            <person name="Sharma A."/>
            <person name="Min X."/>
            <person name="Zheng Y."/>
            <person name="Lee H."/>
            <person name="Gurtowski J."/>
            <person name="Sedlazeck F.J."/>
            <person name="Harkess A."/>
            <person name="McKain M.R."/>
            <person name="Liao Z."/>
            <person name="Fang J."/>
            <person name="Liu J."/>
            <person name="Zhang X."/>
            <person name="Zhang Q."/>
            <person name="Hu W."/>
            <person name="Qin Y."/>
            <person name="Wang K."/>
            <person name="Chen L.Y."/>
            <person name="Shirley N."/>
            <person name="Lin Y.R."/>
            <person name="Liu L.Y."/>
            <person name="Hernandez A.G."/>
            <person name="Wright C.L."/>
            <person name="Bulone V."/>
            <person name="Tuskan G.A."/>
            <person name="Heath K."/>
            <person name="Zee F."/>
            <person name="Moore P.H."/>
            <person name="Sunkar R."/>
            <person name="Leebens-Mack J.H."/>
            <person name="Mockler T."/>
            <person name="Bennetzen J.L."/>
            <person name="Freeling M."/>
            <person name="Sankoff D."/>
            <person name="Paterson A.H."/>
            <person name="Zhu X."/>
            <person name="Yang X."/>
            <person name="Smith J.A."/>
            <person name="Cushman J.C."/>
            <person name="Paull R.E."/>
            <person name="Yu Q."/>
        </authorList>
    </citation>
    <scope>NUCLEOTIDE SEQUENCE [LARGE SCALE GENOMIC DNA]</scope>
    <source>
        <strain evidence="7">cv. F153</strain>
    </source>
</reference>
<dbReference type="InterPro" id="IPR036093">
    <property type="entry name" value="NAC_dom_sf"/>
</dbReference>
<keyword evidence="3" id="KW-0804">Transcription</keyword>
<dbReference type="Pfam" id="PF02365">
    <property type="entry name" value="NAM"/>
    <property type="match status" value="1"/>
</dbReference>
<evidence type="ECO:0000313" key="7">
    <source>
        <dbReference type="Proteomes" id="UP000515123"/>
    </source>
</evidence>
<evidence type="ECO:0000256" key="4">
    <source>
        <dbReference type="ARBA" id="ARBA00023242"/>
    </source>
</evidence>
<evidence type="ECO:0000259" key="6">
    <source>
        <dbReference type="PROSITE" id="PS51005"/>
    </source>
</evidence>
<dbReference type="OrthoDB" id="1424968at2759"/>
<dbReference type="FunFam" id="2.170.150.80:FF:000006">
    <property type="entry name" value="NAC domain-containing protein 100-like"/>
    <property type="match status" value="1"/>
</dbReference>
<evidence type="ECO:0000256" key="3">
    <source>
        <dbReference type="ARBA" id="ARBA00023163"/>
    </source>
</evidence>
<evidence type="ECO:0000256" key="2">
    <source>
        <dbReference type="ARBA" id="ARBA00023125"/>
    </source>
</evidence>
<accession>A0A6P5G4L1</accession>
<gene>
    <name evidence="8" type="primary">LOC109720495</name>
</gene>
<dbReference type="AlphaFoldDB" id="A0A6P5G4L1"/>
<evidence type="ECO:0000256" key="1">
    <source>
        <dbReference type="ARBA" id="ARBA00023015"/>
    </source>
</evidence>
<name>A0A6P5G4L1_ANACO</name>
<feature type="region of interest" description="Disordered" evidence="5">
    <location>
        <begin position="295"/>
        <end position="322"/>
    </location>
</feature>
<dbReference type="InterPro" id="IPR003441">
    <property type="entry name" value="NAC-dom"/>
</dbReference>
<evidence type="ECO:0000256" key="5">
    <source>
        <dbReference type="SAM" id="MobiDB-lite"/>
    </source>
</evidence>
<dbReference type="Gene3D" id="2.170.150.80">
    <property type="entry name" value="NAC domain"/>
    <property type="match status" value="1"/>
</dbReference>
<dbReference type="PANTHER" id="PTHR31744:SF92">
    <property type="entry name" value="NAC DOMAIN-CONTAINING PROTEIN 87"/>
    <property type="match status" value="1"/>
</dbReference>
<dbReference type="PROSITE" id="PS51005">
    <property type="entry name" value="NAC"/>
    <property type="match status" value="1"/>
</dbReference>
<dbReference type="PANTHER" id="PTHR31744">
    <property type="entry name" value="PROTEIN CUP-SHAPED COTYLEDON 2-RELATED"/>
    <property type="match status" value="1"/>
</dbReference>
<dbReference type="GO" id="GO:0003677">
    <property type="term" value="F:DNA binding"/>
    <property type="evidence" value="ECO:0007669"/>
    <property type="project" value="UniProtKB-KW"/>
</dbReference>
<dbReference type="GO" id="GO:0005634">
    <property type="term" value="C:nucleus"/>
    <property type="evidence" value="ECO:0007669"/>
    <property type="project" value="UniProtKB-ARBA"/>
</dbReference>
<dbReference type="Proteomes" id="UP000515123">
    <property type="component" value="Linkage group 14"/>
</dbReference>
<dbReference type="SUPFAM" id="SSF101941">
    <property type="entry name" value="NAC domain"/>
    <property type="match status" value="1"/>
</dbReference>
<proteinExistence type="predicted"/>
<keyword evidence="1" id="KW-0805">Transcription regulation</keyword>
<feature type="domain" description="NAC" evidence="6">
    <location>
        <begin position="16"/>
        <end position="172"/>
    </location>
</feature>
<sequence length="356" mass="40185">MEDAAVVNMREECMDLPPGFRFHPTDEEIITHYLSPKVVNPSFGARAMGEVDLNKCEPWDLPSKAKMGDQKEWYFFCQKGRKYPTGMRANRATGAGYWKATGKDKEIHRGKGATAALVGMKKTLVFYKGRAPRGEKTNWVMHEYRLEGPLFYYSNLPKSSKDEWVVCKVFHKSVGIKRSPVHGLESTNSLGDDHLLDSTMVSPLRDSFNYNPTSSYIDNKSFEFKAIPTSSSLTPSYFNTATAMENTPHGINYQANYGSPTYSPSSLIYPPIHRSGSFFSFPGLIDMSHLHHEEATERQWKAEQHANQPMVSTSRDTGLSTDHNTEISSVISKHYDDLDAPSSSEPVIDIDNIWKY</sequence>
<keyword evidence="2" id="KW-0238">DNA-binding</keyword>
<dbReference type="GeneID" id="109720495"/>
<evidence type="ECO:0000313" key="8">
    <source>
        <dbReference type="RefSeq" id="XP_020103239.1"/>
    </source>
</evidence>
<dbReference type="GO" id="GO:0006355">
    <property type="term" value="P:regulation of DNA-templated transcription"/>
    <property type="evidence" value="ECO:0007669"/>
    <property type="project" value="InterPro"/>
</dbReference>
<dbReference type="RefSeq" id="XP_020103239.1">
    <property type="nucleotide sequence ID" value="XM_020247650.1"/>
</dbReference>
<keyword evidence="4" id="KW-0539">Nucleus</keyword>
<protein>
    <submittedName>
        <fullName evidence="8">NAC domain-containing protein 100-like</fullName>
    </submittedName>
</protein>
<feature type="compositionally biased region" description="Basic and acidic residues" evidence="5">
    <location>
        <begin position="295"/>
        <end position="304"/>
    </location>
</feature>
<feature type="compositionally biased region" description="Polar residues" evidence="5">
    <location>
        <begin position="305"/>
        <end position="322"/>
    </location>
</feature>
<organism evidence="7 8">
    <name type="scientific">Ananas comosus</name>
    <name type="common">Pineapple</name>
    <name type="synonym">Ananas ananas</name>
    <dbReference type="NCBI Taxonomy" id="4615"/>
    <lineage>
        <taxon>Eukaryota</taxon>
        <taxon>Viridiplantae</taxon>
        <taxon>Streptophyta</taxon>
        <taxon>Embryophyta</taxon>
        <taxon>Tracheophyta</taxon>
        <taxon>Spermatophyta</taxon>
        <taxon>Magnoliopsida</taxon>
        <taxon>Liliopsida</taxon>
        <taxon>Poales</taxon>
        <taxon>Bromeliaceae</taxon>
        <taxon>Bromelioideae</taxon>
        <taxon>Ananas</taxon>
    </lineage>
</organism>
<keyword evidence="7" id="KW-1185">Reference proteome</keyword>
<reference evidence="8" key="2">
    <citation type="submission" date="2025-08" db="UniProtKB">
        <authorList>
            <consortium name="RefSeq"/>
        </authorList>
    </citation>
    <scope>IDENTIFICATION</scope>
    <source>
        <tissue evidence="8">Leaf</tissue>
    </source>
</reference>